<dbReference type="RefSeq" id="WP_353317299.1">
    <property type="nucleotide sequence ID" value="NZ_BAABVV010000018.1"/>
</dbReference>
<name>A0ABP9ZGA8_9LACO</name>
<protein>
    <recommendedName>
        <fullName evidence="5">Metalloenzyme domain-containing protein</fullName>
    </recommendedName>
</protein>
<comment type="caution">
    <text evidence="6">The sequence shown here is derived from an EMBL/GenBank/DDBJ whole genome shotgun (WGS) entry which is preliminary data.</text>
</comment>
<dbReference type="Pfam" id="PF01676">
    <property type="entry name" value="Metalloenzyme"/>
    <property type="match status" value="1"/>
</dbReference>
<dbReference type="Gene3D" id="3.40.720.10">
    <property type="entry name" value="Alkaline Phosphatase, subunit A"/>
    <property type="match status" value="1"/>
</dbReference>
<evidence type="ECO:0000256" key="4">
    <source>
        <dbReference type="ARBA" id="ARBA00023235"/>
    </source>
</evidence>
<gene>
    <name evidence="6" type="ORF">AP20H10_01670</name>
</gene>
<dbReference type="InterPro" id="IPR006124">
    <property type="entry name" value="Metalloenzyme"/>
</dbReference>
<keyword evidence="7" id="KW-1185">Reference proteome</keyword>
<evidence type="ECO:0000313" key="6">
    <source>
        <dbReference type="EMBL" id="GAA6113804.1"/>
    </source>
</evidence>
<dbReference type="EMBL" id="BAABVV010000018">
    <property type="protein sequence ID" value="GAA6113804.1"/>
    <property type="molecule type" value="Genomic_DNA"/>
</dbReference>
<reference evidence="6 7" key="1">
    <citation type="submission" date="2024-03" db="EMBL/GenBank/DDBJ databases">
        <title>Inconsistent identification of Apilactobacillus kunkeei-related strains obtained by well-developed overall genome related indices.</title>
        <authorList>
            <person name="Maeno S."/>
            <person name="Endo A."/>
        </authorList>
    </citation>
    <scope>NUCLEOTIDE SEQUENCE [LARGE SCALE GENOMIC DNA]</scope>
    <source>
        <strain evidence="6 7">20H-10</strain>
    </source>
</reference>
<evidence type="ECO:0000313" key="7">
    <source>
        <dbReference type="Proteomes" id="UP001438112"/>
    </source>
</evidence>
<evidence type="ECO:0000256" key="1">
    <source>
        <dbReference type="ARBA" id="ARBA00010373"/>
    </source>
</evidence>
<evidence type="ECO:0000256" key="2">
    <source>
        <dbReference type="ARBA" id="ARBA00022723"/>
    </source>
</evidence>
<organism evidence="6 7">
    <name type="scientific">Apilactobacillus apinorum</name>
    <dbReference type="NCBI Taxonomy" id="1218495"/>
    <lineage>
        <taxon>Bacteria</taxon>
        <taxon>Bacillati</taxon>
        <taxon>Bacillota</taxon>
        <taxon>Bacilli</taxon>
        <taxon>Lactobacillales</taxon>
        <taxon>Lactobacillaceae</taxon>
        <taxon>Apilactobacillus</taxon>
    </lineage>
</organism>
<dbReference type="PANTHER" id="PTHR21110:SF0">
    <property type="entry name" value="PHOSPHOPENTOMUTASE"/>
    <property type="match status" value="1"/>
</dbReference>
<dbReference type="SUPFAM" id="SSF53649">
    <property type="entry name" value="Alkaline phosphatase-like"/>
    <property type="match status" value="1"/>
</dbReference>
<evidence type="ECO:0000256" key="3">
    <source>
        <dbReference type="ARBA" id="ARBA00023211"/>
    </source>
</evidence>
<proteinExistence type="inferred from homology"/>
<feature type="domain" description="Metalloenzyme" evidence="5">
    <location>
        <begin position="6"/>
        <end position="257"/>
    </location>
</feature>
<keyword evidence="2" id="KW-0479">Metal-binding</keyword>
<dbReference type="InterPro" id="IPR017850">
    <property type="entry name" value="Alkaline_phosphatase_core_sf"/>
</dbReference>
<accession>A0ABP9ZGA8</accession>
<evidence type="ECO:0000259" key="5">
    <source>
        <dbReference type="Pfam" id="PF01676"/>
    </source>
</evidence>
<dbReference type="Proteomes" id="UP001438112">
    <property type="component" value="Unassembled WGS sequence"/>
</dbReference>
<keyword evidence="4" id="KW-0413">Isomerase</keyword>
<dbReference type="PANTHER" id="PTHR21110">
    <property type="entry name" value="PHOSPHOPENTOMUTASE"/>
    <property type="match status" value="1"/>
</dbReference>
<keyword evidence="3" id="KW-0464">Manganese</keyword>
<dbReference type="InterPro" id="IPR010045">
    <property type="entry name" value="DeoB"/>
</dbReference>
<sequence length="271" mass="30072">MTHKRMIILDIASLGIGEAPDANRFNSVGADTLGHVAEKGLSVSNLISLGLGNIRWDNELSSVPQNDAPRAFFGKMVPNVDSYRGSATYREMFDYTTDVRTVSVMDLMAERHMDVSIISSFTNYLEKQDEISTVQVPSDSKAFVELSSKMRTQKDGLIYCQVPDVHILAKARNCFGYAEQLNKVDETIGKIVERLRDTDLLLILSSEAIDPSMDNKTSREYLPLLVFNPNQEVGKSLGIKRSLGAVGNAIAAYFDLDEGKQKKPNFINEVL</sequence>
<comment type="similarity">
    <text evidence="1">Belongs to the phosphopentomutase family.</text>
</comment>